<dbReference type="Pfam" id="PF00028">
    <property type="entry name" value="Cadherin"/>
    <property type="match status" value="1"/>
</dbReference>
<dbReference type="GO" id="GO:0007156">
    <property type="term" value="P:homophilic cell adhesion via plasma membrane adhesion molecules"/>
    <property type="evidence" value="ECO:0007669"/>
    <property type="project" value="InterPro"/>
</dbReference>
<keyword evidence="4 12" id="KW-0732">Signal</keyword>
<dbReference type="CDD" id="cd11304">
    <property type="entry name" value="Cadherin_repeat"/>
    <property type="match status" value="2"/>
</dbReference>
<feature type="domain" description="Cadherin" evidence="13">
    <location>
        <begin position="63"/>
        <end position="132"/>
    </location>
</feature>
<dbReference type="Proteomes" id="UP000472270">
    <property type="component" value="Unassembled WGS sequence"/>
</dbReference>
<dbReference type="InterPro" id="IPR050174">
    <property type="entry name" value="Protocadherin/Cadherin-CA"/>
</dbReference>
<dbReference type="GO" id="GO:0005509">
    <property type="term" value="F:calcium ion binding"/>
    <property type="evidence" value="ECO:0007669"/>
    <property type="project" value="UniProtKB-UniRule"/>
</dbReference>
<sequence length="256" mass="29114">MELGLFSVPFFTYFVALILFALRAVCADLSYNIDEETKRQYVIGNIAKDLRMDVKKLSARKARIDSEDSSKRYCDINLNTGEFIVTERIDREELCGSKAPCVLKYDLVLEHPLELHRISVKIEDINDNSPRFPNKLIKLEIGESIGTGARFRLEEAHDADEGQNGIQNYSLEKNEHFSLSVHSNSNGGKYCELVLQKELDREQKKDMDLVLTAIDGGTPVKSGTVKIHVTVLDVNDNVPVCKQRLLRYLHNCHRCN</sequence>
<keyword evidence="3" id="KW-0812">Transmembrane</keyword>
<evidence type="ECO:0000256" key="9">
    <source>
        <dbReference type="ARBA" id="ARBA00023136"/>
    </source>
</evidence>
<keyword evidence="6 11" id="KW-0106">Calcium</keyword>
<evidence type="ECO:0000256" key="7">
    <source>
        <dbReference type="ARBA" id="ARBA00022889"/>
    </source>
</evidence>
<dbReference type="FunFam" id="2.60.40.60:FF:000007">
    <property type="entry name" value="Protocadherin alpha 2"/>
    <property type="match status" value="1"/>
</dbReference>
<evidence type="ECO:0000256" key="6">
    <source>
        <dbReference type="ARBA" id="ARBA00022837"/>
    </source>
</evidence>
<name>A0A673FEG1_9TELE</name>
<accession>A0A673FEG1</accession>
<dbReference type="SMART" id="SM00112">
    <property type="entry name" value="CA"/>
    <property type="match status" value="1"/>
</dbReference>
<keyword evidence="7" id="KW-0130">Cell adhesion</keyword>
<dbReference type="Ensembl" id="ENSSRHT00000000260.1">
    <property type="protein sequence ID" value="ENSSRHP00000000232.1"/>
    <property type="gene ID" value="ENSSRHG00000000200.1"/>
</dbReference>
<evidence type="ECO:0000256" key="8">
    <source>
        <dbReference type="ARBA" id="ARBA00022989"/>
    </source>
</evidence>
<evidence type="ECO:0000256" key="12">
    <source>
        <dbReference type="SAM" id="SignalP"/>
    </source>
</evidence>
<dbReference type="InterPro" id="IPR020894">
    <property type="entry name" value="Cadherin_CS"/>
</dbReference>
<dbReference type="AlphaFoldDB" id="A0A673FEG1"/>
<evidence type="ECO:0000256" key="1">
    <source>
        <dbReference type="ARBA" id="ARBA00004251"/>
    </source>
</evidence>
<dbReference type="PROSITE" id="PS00232">
    <property type="entry name" value="CADHERIN_1"/>
    <property type="match status" value="1"/>
</dbReference>
<feature type="chain" id="PRO_5025462545" description="Cadherin domain-containing protein" evidence="12">
    <location>
        <begin position="28"/>
        <end position="256"/>
    </location>
</feature>
<feature type="domain" description="Cadherin" evidence="13">
    <location>
        <begin position="133"/>
        <end position="241"/>
    </location>
</feature>
<evidence type="ECO:0000313" key="14">
    <source>
        <dbReference type="Ensembl" id="ENSSRHP00000000232.1"/>
    </source>
</evidence>
<reference evidence="14" key="2">
    <citation type="submission" date="2025-09" db="UniProtKB">
        <authorList>
            <consortium name="Ensembl"/>
        </authorList>
    </citation>
    <scope>IDENTIFICATION</scope>
</reference>
<evidence type="ECO:0000256" key="11">
    <source>
        <dbReference type="PROSITE-ProRule" id="PRU00043"/>
    </source>
</evidence>
<proteinExistence type="predicted"/>
<dbReference type="GO" id="GO:0009653">
    <property type="term" value="P:anatomical structure morphogenesis"/>
    <property type="evidence" value="ECO:0007669"/>
    <property type="project" value="UniProtKB-ARBA"/>
</dbReference>
<evidence type="ECO:0000256" key="2">
    <source>
        <dbReference type="ARBA" id="ARBA00022475"/>
    </source>
</evidence>
<dbReference type="Pfam" id="PF08266">
    <property type="entry name" value="Cadherin_2"/>
    <property type="match status" value="1"/>
</dbReference>
<evidence type="ECO:0000256" key="5">
    <source>
        <dbReference type="ARBA" id="ARBA00022737"/>
    </source>
</evidence>
<keyword evidence="5" id="KW-0677">Repeat</keyword>
<dbReference type="GO" id="GO:0005886">
    <property type="term" value="C:plasma membrane"/>
    <property type="evidence" value="ECO:0007669"/>
    <property type="project" value="UniProtKB-SubCell"/>
</dbReference>
<dbReference type="PANTHER" id="PTHR24028">
    <property type="entry name" value="CADHERIN-87A"/>
    <property type="match status" value="1"/>
</dbReference>
<evidence type="ECO:0000256" key="4">
    <source>
        <dbReference type="ARBA" id="ARBA00022729"/>
    </source>
</evidence>
<keyword evidence="2" id="KW-1003">Cell membrane</keyword>
<dbReference type="InterPro" id="IPR002126">
    <property type="entry name" value="Cadherin-like_dom"/>
</dbReference>
<reference evidence="14" key="1">
    <citation type="submission" date="2025-08" db="UniProtKB">
        <authorList>
            <consortium name="Ensembl"/>
        </authorList>
    </citation>
    <scope>IDENTIFICATION</scope>
</reference>
<dbReference type="InterPro" id="IPR015919">
    <property type="entry name" value="Cadherin-like_sf"/>
</dbReference>
<keyword evidence="10" id="KW-0325">Glycoprotein</keyword>
<evidence type="ECO:0000259" key="13">
    <source>
        <dbReference type="PROSITE" id="PS50268"/>
    </source>
</evidence>
<dbReference type="Gene3D" id="2.60.40.60">
    <property type="entry name" value="Cadherins"/>
    <property type="match status" value="2"/>
</dbReference>
<keyword evidence="15" id="KW-1185">Reference proteome</keyword>
<dbReference type="PRINTS" id="PR00205">
    <property type="entry name" value="CADHERIN"/>
</dbReference>
<dbReference type="PROSITE" id="PS50268">
    <property type="entry name" value="CADHERIN_2"/>
    <property type="match status" value="2"/>
</dbReference>
<keyword evidence="8" id="KW-1133">Transmembrane helix</keyword>
<comment type="subcellular location">
    <subcellularLocation>
        <location evidence="1">Cell membrane</location>
        <topology evidence="1">Single-pass type I membrane protein</topology>
    </subcellularLocation>
</comment>
<dbReference type="FunFam" id="2.60.40.60:FF:000006">
    <property type="entry name" value="Protocadherin alpha 2"/>
    <property type="match status" value="1"/>
</dbReference>
<keyword evidence="9" id="KW-0472">Membrane</keyword>
<organism evidence="14 15">
    <name type="scientific">Sinocyclocheilus rhinocerous</name>
    <dbReference type="NCBI Taxonomy" id="307959"/>
    <lineage>
        <taxon>Eukaryota</taxon>
        <taxon>Metazoa</taxon>
        <taxon>Chordata</taxon>
        <taxon>Craniata</taxon>
        <taxon>Vertebrata</taxon>
        <taxon>Euteleostomi</taxon>
        <taxon>Actinopterygii</taxon>
        <taxon>Neopterygii</taxon>
        <taxon>Teleostei</taxon>
        <taxon>Ostariophysi</taxon>
        <taxon>Cypriniformes</taxon>
        <taxon>Cyprinidae</taxon>
        <taxon>Cyprininae</taxon>
        <taxon>Sinocyclocheilus</taxon>
    </lineage>
</organism>
<dbReference type="PANTHER" id="PTHR24028:SF114">
    <property type="entry name" value="PCDH2G3 PROTEIN-RELATED"/>
    <property type="match status" value="1"/>
</dbReference>
<evidence type="ECO:0000256" key="10">
    <source>
        <dbReference type="ARBA" id="ARBA00023180"/>
    </source>
</evidence>
<evidence type="ECO:0000256" key="3">
    <source>
        <dbReference type="ARBA" id="ARBA00022692"/>
    </source>
</evidence>
<dbReference type="InterPro" id="IPR013164">
    <property type="entry name" value="Cadherin_N"/>
</dbReference>
<feature type="signal peptide" evidence="12">
    <location>
        <begin position="1"/>
        <end position="27"/>
    </location>
</feature>
<dbReference type="SUPFAM" id="SSF49313">
    <property type="entry name" value="Cadherin-like"/>
    <property type="match status" value="1"/>
</dbReference>
<evidence type="ECO:0000313" key="15">
    <source>
        <dbReference type="Proteomes" id="UP000472270"/>
    </source>
</evidence>
<protein>
    <recommendedName>
        <fullName evidence="13">Cadherin domain-containing protein</fullName>
    </recommendedName>
</protein>